<evidence type="ECO:0000313" key="15">
    <source>
        <dbReference type="EMBL" id="CEK59845.1"/>
    </source>
</evidence>
<comment type="subcellular location">
    <subcellularLocation>
        <location evidence="2">Mitochondrion</location>
    </subcellularLocation>
    <subcellularLocation>
        <location evidence="1">Nucleus</location>
    </subcellularLocation>
</comment>
<comment type="function">
    <text evidence="13">Acts as a negative regulator of G1 to S cell cycle phase progression by inhibiting cyclin-dependent kinases. Inhibitory effects are additive with GADD45 proteins but also occur in the absence of GADD45 proteins. Acts as a repressor of the orphan nuclear receptor NR4A1 by inhibiting AB domain-mediated transcriptional activity. May be involved in the hormone-mediated regulation of NR4A1 transcriptional activity. May play a role in mitochondrial protein synthesis.</text>
</comment>
<evidence type="ECO:0000256" key="12">
    <source>
        <dbReference type="ARBA" id="ARBA00035485"/>
    </source>
</evidence>
<protein>
    <recommendedName>
        <fullName evidence="11">Large ribosomal subunit protein mL64</fullName>
    </recommendedName>
    <alternativeName>
        <fullName evidence="10">39S ribosomal protein L59, mitochondrial</fullName>
    </alternativeName>
    <alternativeName>
        <fullName evidence="12">Growth arrest and DNA damage-inducible proteins-interacting protein 1</fullName>
    </alternativeName>
</protein>
<evidence type="ECO:0000256" key="5">
    <source>
        <dbReference type="ARBA" id="ARBA00023054"/>
    </source>
</evidence>
<sequence>ITSNMASFSTFTLRLAARNNKPLLRCISLNVNRPQSSSFIFDGIPIENKTEENAVDDVKNVSRLPLNNYKKYHGQPPDLPYKDLHKRKMLYAQFGVASGEDPRILWPTRLKLLDQEQEEKEESVPFFDRIAQIEAEKQEAENAILERRSAIAKNMSQMPKWIQEYKKKQESTQKVAKDRAVKKEALLEEARDHFGYTVQANDPKFLKMVEDKELQEKTEKKKLKKEEKLRKSELRIEKLTSKTEESKEG</sequence>
<evidence type="ECO:0000256" key="2">
    <source>
        <dbReference type="ARBA" id="ARBA00004173"/>
    </source>
</evidence>
<evidence type="ECO:0000256" key="6">
    <source>
        <dbReference type="ARBA" id="ARBA00023128"/>
    </source>
</evidence>
<keyword evidence="6" id="KW-0496">Mitochondrion</keyword>
<dbReference type="Gene3D" id="6.10.280.120">
    <property type="entry name" value="Growth arrest and DNA-damage-inducible proteins-interacting protein 1"/>
    <property type="match status" value="1"/>
</dbReference>
<comment type="similarity">
    <text evidence="3">Belongs to the mitochondrion-specific ribosomal protein mL64 family.</text>
</comment>
<proteinExistence type="inferred from homology"/>
<evidence type="ECO:0000256" key="7">
    <source>
        <dbReference type="ARBA" id="ARBA00023242"/>
    </source>
</evidence>
<dbReference type="InterPro" id="IPR043035">
    <property type="entry name" value="Ribosomal_mL64_sf"/>
</dbReference>
<evidence type="ECO:0000256" key="13">
    <source>
        <dbReference type="ARBA" id="ARBA00060144"/>
    </source>
</evidence>
<accession>A0A0B6YWJ8</accession>
<dbReference type="AlphaFoldDB" id="A0A0B6YWJ8"/>
<dbReference type="GO" id="GO:0005840">
    <property type="term" value="C:ribosome"/>
    <property type="evidence" value="ECO:0007669"/>
    <property type="project" value="UniProtKB-KW"/>
</dbReference>
<dbReference type="GO" id="GO:0005634">
    <property type="term" value="C:nucleus"/>
    <property type="evidence" value="ECO:0007669"/>
    <property type="project" value="UniProtKB-SubCell"/>
</dbReference>
<keyword evidence="7" id="KW-0539">Nucleus</keyword>
<evidence type="ECO:0000256" key="3">
    <source>
        <dbReference type="ARBA" id="ARBA00005421"/>
    </source>
</evidence>
<evidence type="ECO:0000256" key="9">
    <source>
        <dbReference type="ARBA" id="ARBA00023306"/>
    </source>
</evidence>
<keyword evidence="8" id="KW-0687">Ribonucleoprotein</keyword>
<evidence type="ECO:0000256" key="11">
    <source>
        <dbReference type="ARBA" id="ARBA00035184"/>
    </source>
</evidence>
<dbReference type="PANTHER" id="PTHR31761:SF1">
    <property type="entry name" value="LARGE RIBOSOMAL SUBUNIT PROTEIN ML64"/>
    <property type="match status" value="1"/>
</dbReference>
<keyword evidence="4" id="KW-0689">Ribosomal protein</keyword>
<evidence type="ECO:0000256" key="4">
    <source>
        <dbReference type="ARBA" id="ARBA00022980"/>
    </source>
</evidence>
<dbReference type="PANTHER" id="PTHR31761">
    <property type="entry name" value="GROWTH ARREST AND DNA DAMAGE-INDUCIBLE PROTEINS-INTERACTING PROTEIN 1 GADD45GIP1"/>
    <property type="match status" value="1"/>
</dbReference>
<gene>
    <name evidence="15" type="primary">ORF37607</name>
</gene>
<dbReference type="GO" id="GO:1990904">
    <property type="term" value="C:ribonucleoprotein complex"/>
    <property type="evidence" value="ECO:0007669"/>
    <property type="project" value="UniProtKB-KW"/>
</dbReference>
<reference evidence="15" key="1">
    <citation type="submission" date="2014-12" db="EMBL/GenBank/DDBJ databases">
        <title>Insight into the proteome of Arion vulgaris.</title>
        <authorList>
            <person name="Aradska J."/>
            <person name="Bulat T."/>
            <person name="Smidak R."/>
            <person name="Sarate P."/>
            <person name="Gangsoo J."/>
            <person name="Sialana F."/>
            <person name="Bilban M."/>
            <person name="Lubec G."/>
        </authorList>
    </citation>
    <scope>NUCLEOTIDE SEQUENCE</scope>
    <source>
        <tissue evidence="15">Skin</tissue>
    </source>
</reference>
<feature type="coiled-coil region" evidence="14">
    <location>
        <begin position="206"/>
        <end position="242"/>
    </location>
</feature>
<evidence type="ECO:0000256" key="8">
    <source>
        <dbReference type="ARBA" id="ARBA00023274"/>
    </source>
</evidence>
<dbReference type="InterPro" id="IPR018472">
    <property type="entry name" value="Ribosomal_mL64"/>
</dbReference>
<keyword evidence="5 14" id="KW-0175">Coiled coil</keyword>
<dbReference type="Pfam" id="PF10147">
    <property type="entry name" value="CR6_interact"/>
    <property type="match status" value="1"/>
</dbReference>
<organism evidence="15">
    <name type="scientific">Arion vulgaris</name>
    <dbReference type="NCBI Taxonomy" id="1028688"/>
    <lineage>
        <taxon>Eukaryota</taxon>
        <taxon>Metazoa</taxon>
        <taxon>Spiralia</taxon>
        <taxon>Lophotrochozoa</taxon>
        <taxon>Mollusca</taxon>
        <taxon>Gastropoda</taxon>
        <taxon>Heterobranchia</taxon>
        <taxon>Euthyneura</taxon>
        <taxon>Panpulmonata</taxon>
        <taxon>Eupulmonata</taxon>
        <taxon>Stylommatophora</taxon>
        <taxon>Helicina</taxon>
        <taxon>Arionoidea</taxon>
        <taxon>Arionidae</taxon>
        <taxon>Arion</taxon>
    </lineage>
</organism>
<name>A0A0B6YWJ8_9EUPU</name>
<evidence type="ECO:0000256" key="14">
    <source>
        <dbReference type="SAM" id="Coils"/>
    </source>
</evidence>
<evidence type="ECO:0000256" key="1">
    <source>
        <dbReference type="ARBA" id="ARBA00004123"/>
    </source>
</evidence>
<keyword evidence="9" id="KW-0131">Cell cycle</keyword>
<dbReference type="GO" id="GO:0005739">
    <property type="term" value="C:mitochondrion"/>
    <property type="evidence" value="ECO:0007669"/>
    <property type="project" value="UniProtKB-SubCell"/>
</dbReference>
<dbReference type="EMBL" id="HACG01012980">
    <property type="protein sequence ID" value="CEK59845.1"/>
    <property type="molecule type" value="Transcribed_RNA"/>
</dbReference>
<evidence type="ECO:0000256" key="10">
    <source>
        <dbReference type="ARBA" id="ARBA00030700"/>
    </source>
</evidence>
<feature type="non-terminal residue" evidence="15">
    <location>
        <position position="1"/>
    </location>
</feature>